<sequence length="217" mass="24104">MQRSCSASLITIAGVAALIALEWTLFSNFEIRFINYWLPYHAPLTSLLALALMFLALRSWVRLMLGGERISTILEENPAPRSPSRPEPLARRLGFSLPVRVLVVDDDAGVRMVMCKKLSNLGVQVTGVCDGVEALLAVADDRWDLVLMDGEMPFMDGIEAIRAIRHQNLLPVYTPIVTISANRGQDYRQACVDAGTTACRAKPRDTRDLEALMDEFL</sequence>
<keyword evidence="1 3" id="KW-0597">Phosphoprotein</keyword>
<evidence type="ECO:0000259" key="5">
    <source>
        <dbReference type="PROSITE" id="PS50110"/>
    </source>
</evidence>
<dbReference type="Proteomes" id="UP000261325">
    <property type="component" value="Unassembled WGS sequence"/>
</dbReference>
<gene>
    <name evidence="6" type="ORF">DCF82_18835</name>
</gene>
<keyword evidence="2" id="KW-0902">Two-component regulatory system</keyword>
<protein>
    <submittedName>
        <fullName evidence="6">Two-component system response regulator</fullName>
    </submittedName>
</protein>
<reference evidence="6 7" key="1">
    <citation type="journal article" date="2018" name="Nat. Biotechnol.">
        <title>A standardized bacterial taxonomy based on genome phylogeny substantially revises the tree of life.</title>
        <authorList>
            <person name="Parks D.H."/>
            <person name="Chuvochina M."/>
            <person name="Waite D.W."/>
            <person name="Rinke C."/>
            <person name="Skarshewski A."/>
            <person name="Chaumeil P.A."/>
            <person name="Hugenholtz P."/>
        </authorList>
    </citation>
    <scope>NUCLEOTIDE SEQUENCE [LARGE SCALE GENOMIC DNA]</scope>
    <source>
        <strain evidence="6">UBA9049</strain>
    </source>
</reference>
<keyword evidence="4" id="KW-1133">Transmembrane helix</keyword>
<feature type="modified residue" description="4-aspartylphosphate" evidence="3">
    <location>
        <position position="149"/>
    </location>
</feature>
<dbReference type="SMART" id="SM00448">
    <property type="entry name" value="REC"/>
    <property type="match status" value="1"/>
</dbReference>
<dbReference type="Pfam" id="PF00072">
    <property type="entry name" value="Response_reg"/>
    <property type="match status" value="1"/>
</dbReference>
<evidence type="ECO:0000256" key="3">
    <source>
        <dbReference type="PROSITE-ProRule" id="PRU00169"/>
    </source>
</evidence>
<accession>A0A3B8WK01</accession>
<keyword evidence="4" id="KW-0472">Membrane</keyword>
<evidence type="ECO:0000256" key="1">
    <source>
        <dbReference type="ARBA" id="ARBA00022553"/>
    </source>
</evidence>
<dbReference type="PANTHER" id="PTHR45339">
    <property type="entry name" value="HYBRID SIGNAL TRANSDUCTION HISTIDINE KINASE J"/>
    <property type="match status" value="1"/>
</dbReference>
<dbReference type="InterPro" id="IPR011006">
    <property type="entry name" value="CheY-like_superfamily"/>
</dbReference>
<evidence type="ECO:0000256" key="2">
    <source>
        <dbReference type="ARBA" id="ARBA00023012"/>
    </source>
</evidence>
<name>A0A3B8WK01_MARNT</name>
<feature type="transmembrane region" description="Helical" evidence="4">
    <location>
        <begin position="38"/>
        <end position="57"/>
    </location>
</feature>
<dbReference type="CDD" id="cd17546">
    <property type="entry name" value="REC_hyHK_CKI1_RcsC-like"/>
    <property type="match status" value="1"/>
</dbReference>
<dbReference type="SUPFAM" id="SSF52172">
    <property type="entry name" value="CheY-like"/>
    <property type="match status" value="1"/>
</dbReference>
<evidence type="ECO:0000256" key="4">
    <source>
        <dbReference type="SAM" id="Phobius"/>
    </source>
</evidence>
<dbReference type="EMBL" id="DLYI01000260">
    <property type="protein sequence ID" value="HAC29836.1"/>
    <property type="molecule type" value="Genomic_DNA"/>
</dbReference>
<dbReference type="AlphaFoldDB" id="A0A3B8WK01"/>
<keyword evidence="4" id="KW-0812">Transmembrane</keyword>
<dbReference type="PANTHER" id="PTHR45339:SF1">
    <property type="entry name" value="HYBRID SIGNAL TRANSDUCTION HISTIDINE KINASE J"/>
    <property type="match status" value="1"/>
</dbReference>
<dbReference type="GO" id="GO:0000160">
    <property type="term" value="P:phosphorelay signal transduction system"/>
    <property type="evidence" value="ECO:0007669"/>
    <property type="project" value="UniProtKB-KW"/>
</dbReference>
<proteinExistence type="predicted"/>
<organism evidence="6 7">
    <name type="scientific">Marinobacter nauticus</name>
    <name type="common">Marinobacter hydrocarbonoclasticus</name>
    <name type="synonym">Marinobacter aquaeolei</name>
    <dbReference type="NCBI Taxonomy" id="2743"/>
    <lineage>
        <taxon>Bacteria</taxon>
        <taxon>Pseudomonadati</taxon>
        <taxon>Pseudomonadota</taxon>
        <taxon>Gammaproteobacteria</taxon>
        <taxon>Pseudomonadales</taxon>
        <taxon>Marinobacteraceae</taxon>
        <taxon>Marinobacter</taxon>
    </lineage>
</organism>
<dbReference type="InterPro" id="IPR001789">
    <property type="entry name" value="Sig_transdc_resp-reg_receiver"/>
</dbReference>
<dbReference type="PROSITE" id="PS50110">
    <property type="entry name" value="RESPONSE_REGULATORY"/>
    <property type="match status" value="1"/>
</dbReference>
<feature type="transmembrane region" description="Helical" evidence="4">
    <location>
        <begin position="7"/>
        <end position="26"/>
    </location>
</feature>
<evidence type="ECO:0000313" key="7">
    <source>
        <dbReference type="Proteomes" id="UP000261325"/>
    </source>
</evidence>
<dbReference type="Gene3D" id="3.40.50.2300">
    <property type="match status" value="1"/>
</dbReference>
<evidence type="ECO:0000313" key="6">
    <source>
        <dbReference type="EMBL" id="HAC29836.1"/>
    </source>
</evidence>
<comment type="caution">
    <text evidence="6">The sequence shown here is derived from an EMBL/GenBank/DDBJ whole genome shotgun (WGS) entry which is preliminary data.</text>
</comment>
<feature type="domain" description="Response regulatory" evidence="5">
    <location>
        <begin position="100"/>
        <end position="217"/>
    </location>
</feature>